<feature type="compositionally biased region" description="Polar residues" evidence="1">
    <location>
        <begin position="145"/>
        <end position="161"/>
    </location>
</feature>
<feature type="region of interest" description="Disordered" evidence="1">
    <location>
        <begin position="1"/>
        <end position="71"/>
    </location>
</feature>
<feature type="region of interest" description="Disordered" evidence="1">
    <location>
        <begin position="175"/>
        <end position="333"/>
    </location>
</feature>
<gene>
    <name evidence="2" type="ORF">K7432_002395</name>
</gene>
<sequence length="454" mass="50654">MPSKTPRKTSSENHFGTPKTGLPTLVSPPVSSRLRSRNRRSVRVEPSETLTPLSKQNPHVSPSKTLPVKRVSEQVETVIKTPKTTARKSQKSTKKTEEVIEAVDIKNIPTDESPETPTLVSPPLVKRLRSHKKSEVRGGRKSVDTPVTTIQNNKEVNSETPVVTKGIQKNLLKSLQKVESEDSSKSPISNDSKHAKNLWSVKKSVNPVKSQSKEEVNMFEASASENESADEPEESVNENQSNSESEEEEKEEDVEISKETNEPSDSEESDSDDDAPEAVSLSSGKSMALQAKKQEREAIQKIADQQKQKRREADSKLKEQKAAKKDRSAKKPLPLIEVEEVEVPKPLEIPTTLPLDMLEMVADMDEKPSKKRNHIQLDEIDLEDDVPKSKKIKGEKTFGAIKVISLTSQPKAKLIPESISDFKSNHFFGSRVNRKNAVLNVSQKRNVAVKFRRS</sequence>
<protein>
    <submittedName>
        <fullName evidence="2">Uncharacterized protein</fullName>
    </submittedName>
</protein>
<dbReference type="Proteomes" id="UP001479436">
    <property type="component" value="Unassembled WGS sequence"/>
</dbReference>
<feature type="compositionally biased region" description="Polar residues" evidence="1">
    <location>
        <begin position="48"/>
        <end position="64"/>
    </location>
</feature>
<reference evidence="2 3" key="1">
    <citation type="submission" date="2023-04" db="EMBL/GenBank/DDBJ databases">
        <title>Genome of Basidiobolus ranarum AG-B5.</title>
        <authorList>
            <person name="Stajich J.E."/>
            <person name="Carter-House D."/>
            <person name="Gryganskyi A."/>
        </authorList>
    </citation>
    <scope>NUCLEOTIDE SEQUENCE [LARGE SCALE GENOMIC DNA]</scope>
    <source>
        <strain evidence="2 3">AG-B5</strain>
    </source>
</reference>
<feature type="compositionally biased region" description="Acidic residues" evidence="1">
    <location>
        <begin position="227"/>
        <end position="236"/>
    </location>
</feature>
<organism evidence="2 3">
    <name type="scientific">Basidiobolus ranarum</name>
    <dbReference type="NCBI Taxonomy" id="34480"/>
    <lineage>
        <taxon>Eukaryota</taxon>
        <taxon>Fungi</taxon>
        <taxon>Fungi incertae sedis</taxon>
        <taxon>Zoopagomycota</taxon>
        <taxon>Entomophthoromycotina</taxon>
        <taxon>Basidiobolomycetes</taxon>
        <taxon>Basidiobolales</taxon>
        <taxon>Basidiobolaceae</taxon>
        <taxon>Basidiobolus</taxon>
    </lineage>
</organism>
<proteinExistence type="predicted"/>
<comment type="caution">
    <text evidence="2">The sequence shown here is derived from an EMBL/GenBank/DDBJ whole genome shotgun (WGS) entry which is preliminary data.</text>
</comment>
<feature type="region of interest" description="Disordered" evidence="1">
    <location>
        <begin position="128"/>
        <end position="163"/>
    </location>
</feature>
<feature type="compositionally biased region" description="Acidic residues" evidence="1">
    <location>
        <begin position="244"/>
        <end position="254"/>
    </location>
</feature>
<feature type="compositionally biased region" description="Basic and acidic residues" evidence="1">
    <location>
        <begin position="133"/>
        <end position="143"/>
    </location>
</feature>
<evidence type="ECO:0000313" key="3">
    <source>
        <dbReference type="Proteomes" id="UP001479436"/>
    </source>
</evidence>
<evidence type="ECO:0000256" key="1">
    <source>
        <dbReference type="SAM" id="MobiDB-lite"/>
    </source>
</evidence>
<feature type="compositionally biased region" description="Acidic residues" evidence="1">
    <location>
        <begin position="262"/>
        <end position="276"/>
    </location>
</feature>
<dbReference type="EMBL" id="JASJQH010006939">
    <property type="protein sequence ID" value="KAK9722815.1"/>
    <property type="molecule type" value="Genomic_DNA"/>
</dbReference>
<evidence type="ECO:0000313" key="2">
    <source>
        <dbReference type="EMBL" id="KAK9722815.1"/>
    </source>
</evidence>
<accession>A0ABR2W7Y7</accession>
<feature type="compositionally biased region" description="Basic and acidic residues" evidence="1">
    <location>
        <begin position="292"/>
        <end position="326"/>
    </location>
</feature>
<keyword evidence="3" id="KW-1185">Reference proteome</keyword>
<name>A0ABR2W7Y7_9FUNG</name>